<evidence type="ECO:0008006" key="3">
    <source>
        <dbReference type="Google" id="ProtNLM"/>
    </source>
</evidence>
<name>A0A5C6C4P0_9BACT</name>
<evidence type="ECO:0000313" key="1">
    <source>
        <dbReference type="EMBL" id="TWU18304.1"/>
    </source>
</evidence>
<sequence length="354" mass="38969">MIQNYLLPRKPLILHDLIETESQLDALLSQPTDELVEFMRNLDGDIIILGIAGKMGVSLGQLAAAAIEKAAVPKCIYGVARFSDAGTRERLESAGVRTIQCDLLDRVEIAKLPRVRNVLFMAGRKFGTAGDEPLTWAVNTLAPANIADHYRDANIVAFSTGCVYPLARADSMPDERVAPAPVGEYAQSCLGRERVFQYASNVWGTPVCLYRLNYAIDLRYGVLHDIATRIWHDQPVDNSSPAFNIIWQGDANQQALRCLSHCTTPANILNVTGPETLFTEDVARQLGELLKKPVRFSSTPGETSYLSDSSQAVKLFGRPSVTAEQLIRWQAHWIKSGGRSLGKPTHFEVSDGAY</sequence>
<protein>
    <recommendedName>
        <fullName evidence="3">NAD dependent epimerase/dehydratase family protein</fullName>
    </recommendedName>
</protein>
<keyword evidence="2" id="KW-1185">Reference proteome</keyword>
<evidence type="ECO:0000313" key="2">
    <source>
        <dbReference type="Proteomes" id="UP000319908"/>
    </source>
</evidence>
<dbReference type="SUPFAM" id="SSF51735">
    <property type="entry name" value="NAD(P)-binding Rossmann-fold domains"/>
    <property type="match status" value="1"/>
</dbReference>
<reference evidence="1 2" key="1">
    <citation type="journal article" date="2020" name="Antonie Van Leeuwenhoek">
        <title>Rhodopirellula heiligendammensis sp. nov., Rhodopirellula pilleata sp. nov., and Rhodopirellula solitaria sp. nov. isolated from natural or artificial marine surfaces in Northern Germany and California, USA, and emended description of the genus Rhodopirellula.</title>
        <authorList>
            <person name="Kallscheuer N."/>
            <person name="Wiegand S."/>
            <person name="Jogler M."/>
            <person name="Boedeker C."/>
            <person name="Peeters S.H."/>
            <person name="Rast P."/>
            <person name="Heuer A."/>
            <person name="Jetten M.S.M."/>
            <person name="Rohde M."/>
            <person name="Jogler C."/>
        </authorList>
    </citation>
    <scope>NUCLEOTIDE SEQUENCE [LARGE SCALE GENOMIC DNA]</scope>
    <source>
        <strain evidence="1 2">Poly21</strain>
    </source>
</reference>
<accession>A0A5C6C4P0</accession>
<dbReference type="InterPro" id="IPR036291">
    <property type="entry name" value="NAD(P)-bd_dom_sf"/>
</dbReference>
<organism evidence="1 2">
    <name type="scientific">Allorhodopirellula heiligendammensis</name>
    <dbReference type="NCBI Taxonomy" id="2714739"/>
    <lineage>
        <taxon>Bacteria</taxon>
        <taxon>Pseudomonadati</taxon>
        <taxon>Planctomycetota</taxon>
        <taxon>Planctomycetia</taxon>
        <taxon>Pirellulales</taxon>
        <taxon>Pirellulaceae</taxon>
        <taxon>Allorhodopirellula</taxon>
    </lineage>
</organism>
<comment type="caution">
    <text evidence="1">The sequence shown here is derived from an EMBL/GenBank/DDBJ whole genome shotgun (WGS) entry which is preliminary data.</text>
</comment>
<dbReference type="Gene3D" id="3.40.50.720">
    <property type="entry name" value="NAD(P)-binding Rossmann-like Domain"/>
    <property type="match status" value="1"/>
</dbReference>
<dbReference type="EMBL" id="SJPU01000001">
    <property type="protein sequence ID" value="TWU18304.1"/>
    <property type="molecule type" value="Genomic_DNA"/>
</dbReference>
<proteinExistence type="predicted"/>
<dbReference type="Proteomes" id="UP000319908">
    <property type="component" value="Unassembled WGS sequence"/>
</dbReference>
<gene>
    <name evidence="1" type="ORF">Poly21_04660</name>
</gene>
<dbReference type="AlphaFoldDB" id="A0A5C6C4P0"/>